<protein>
    <submittedName>
        <fullName evidence="3">YciI family protein</fullName>
    </submittedName>
</protein>
<gene>
    <name evidence="3" type="ORF">ACFSTE_16065</name>
</gene>
<dbReference type="Gene3D" id="3.30.70.1060">
    <property type="entry name" value="Dimeric alpha+beta barrel"/>
    <property type="match status" value="1"/>
</dbReference>
<dbReference type="RefSeq" id="WP_176030636.1">
    <property type="nucleotide sequence ID" value="NZ_JBHSJV010000001.1"/>
</dbReference>
<sequence>MKKFILLLRDELETLQQLSPKEIENLVQSHMEWAQKLEEKKFLISGDGLEEKGVLIQGKDCIIKDGPYIESKEMIGGYYLLQAETLEEIIEIAKECPCHLWGGTTEIRPIMDYDA</sequence>
<comment type="similarity">
    <text evidence="1">Belongs to the YciI family.</text>
</comment>
<comment type="caution">
    <text evidence="3">The sequence shown here is derived from an EMBL/GenBank/DDBJ whole genome shotgun (WGS) entry which is preliminary data.</text>
</comment>
<dbReference type="SUPFAM" id="SSF54909">
    <property type="entry name" value="Dimeric alpha+beta barrel"/>
    <property type="match status" value="1"/>
</dbReference>
<evidence type="ECO:0000259" key="2">
    <source>
        <dbReference type="Pfam" id="PF03795"/>
    </source>
</evidence>
<evidence type="ECO:0000313" key="4">
    <source>
        <dbReference type="Proteomes" id="UP001597459"/>
    </source>
</evidence>
<evidence type="ECO:0000256" key="1">
    <source>
        <dbReference type="ARBA" id="ARBA00007689"/>
    </source>
</evidence>
<keyword evidence="4" id="KW-1185">Reference proteome</keyword>
<organism evidence="3 4">
    <name type="scientific">Aquimarina hainanensis</name>
    <dbReference type="NCBI Taxonomy" id="1578017"/>
    <lineage>
        <taxon>Bacteria</taxon>
        <taxon>Pseudomonadati</taxon>
        <taxon>Bacteroidota</taxon>
        <taxon>Flavobacteriia</taxon>
        <taxon>Flavobacteriales</taxon>
        <taxon>Flavobacteriaceae</taxon>
        <taxon>Aquimarina</taxon>
    </lineage>
</organism>
<feature type="domain" description="YCII-related" evidence="2">
    <location>
        <begin position="12"/>
        <end position="112"/>
    </location>
</feature>
<proteinExistence type="inferred from homology"/>
<accession>A0ABW5N9Q5</accession>
<dbReference type="Proteomes" id="UP001597459">
    <property type="component" value="Unassembled WGS sequence"/>
</dbReference>
<evidence type="ECO:0000313" key="3">
    <source>
        <dbReference type="EMBL" id="MFD2592355.1"/>
    </source>
</evidence>
<dbReference type="EMBL" id="JBHULX010000039">
    <property type="protein sequence ID" value="MFD2592355.1"/>
    <property type="molecule type" value="Genomic_DNA"/>
</dbReference>
<dbReference type="Pfam" id="PF03795">
    <property type="entry name" value="YCII"/>
    <property type="match status" value="1"/>
</dbReference>
<dbReference type="PANTHER" id="PTHR35174">
    <property type="entry name" value="BLL7171 PROTEIN-RELATED"/>
    <property type="match status" value="1"/>
</dbReference>
<name>A0ABW5N9Q5_9FLAO</name>
<reference evidence="4" key="1">
    <citation type="journal article" date="2019" name="Int. J. Syst. Evol. Microbiol.">
        <title>The Global Catalogue of Microorganisms (GCM) 10K type strain sequencing project: providing services to taxonomists for standard genome sequencing and annotation.</title>
        <authorList>
            <consortium name="The Broad Institute Genomics Platform"/>
            <consortium name="The Broad Institute Genome Sequencing Center for Infectious Disease"/>
            <person name="Wu L."/>
            <person name="Ma J."/>
        </authorList>
    </citation>
    <scope>NUCLEOTIDE SEQUENCE [LARGE SCALE GENOMIC DNA]</scope>
    <source>
        <strain evidence="4">KCTC 42423</strain>
    </source>
</reference>
<dbReference type="InterPro" id="IPR005545">
    <property type="entry name" value="YCII"/>
</dbReference>
<dbReference type="InterPro" id="IPR011008">
    <property type="entry name" value="Dimeric_a/b-barrel"/>
</dbReference>